<sequence>MSSEKRKLHERMSVSLDLESVELVEKLQTEYQTSKSEIVRKALQYLEVISEEGRVPPEELRTIIKLIARPDMITIDVSLIEAFLEGIDQEADKLKKEVHNVGKEIYNEYCDMGISTPGNCLKTIEKTNLFKVASDSKDSFTLVSANQKMDKILKAFLEGLLEEYSEDIAVKAEHGKIRITTKKKTA</sequence>
<accession>A0A656Z065</accession>
<evidence type="ECO:0000313" key="1">
    <source>
        <dbReference type="EMBL" id="KXA98948.1"/>
    </source>
</evidence>
<reference evidence="1 2" key="1">
    <citation type="journal article" date="2016" name="Sci. Rep.">
        <title>Metabolic traits of an uncultured archaeal lineage -MSBL1- from brine pools of the Red Sea.</title>
        <authorList>
            <person name="Mwirichia R."/>
            <person name="Alam I."/>
            <person name="Rashid M."/>
            <person name="Vinu M."/>
            <person name="Ba-Alawi W."/>
            <person name="Anthony Kamau A."/>
            <person name="Kamanda Ngugi D."/>
            <person name="Goker M."/>
            <person name="Klenk H.P."/>
            <person name="Bajic V."/>
            <person name="Stingl U."/>
        </authorList>
    </citation>
    <scope>NUCLEOTIDE SEQUENCE [LARGE SCALE GENOMIC DNA]</scope>
    <source>
        <strain evidence="1">SCGC-AAA259J03</strain>
    </source>
</reference>
<comment type="caution">
    <text evidence="1">The sequence shown here is derived from an EMBL/GenBank/DDBJ whole genome shotgun (WGS) entry which is preliminary data.</text>
</comment>
<name>A0A656Z065_9EURY</name>
<keyword evidence="2" id="KW-1185">Reference proteome</keyword>
<evidence type="ECO:0000313" key="2">
    <source>
        <dbReference type="Proteomes" id="UP000070257"/>
    </source>
</evidence>
<organism evidence="1 2">
    <name type="scientific">candidate division MSBL1 archaeon SCGC-AAA259J03</name>
    <dbReference type="NCBI Taxonomy" id="1698269"/>
    <lineage>
        <taxon>Archaea</taxon>
        <taxon>Methanobacteriati</taxon>
        <taxon>Methanobacteriota</taxon>
        <taxon>candidate division MSBL1</taxon>
    </lineage>
</organism>
<gene>
    <name evidence="1" type="ORF">AKJ39_00130</name>
</gene>
<proteinExistence type="predicted"/>
<protein>
    <recommendedName>
        <fullName evidence="3">Ribbon-helix-helix protein CopG domain-containing protein</fullName>
    </recommendedName>
</protein>
<dbReference type="EMBL" id="LHXT01000001">
    <property type="protein sequence ID" value="KXA98948.1"/>
    <property type="molecule type" value="Genomic_DNA"/>
</dbReference>
<dbReference type="Proteomes" id="UP000070257">
    <property type="component" value="Unassembled WGS sequence"/>
</dbReference>
<evidence type="ECO:0008006" key="3">
    <source>
        <dbReference type="Google" id="ProtNLM"/>
    </source>
</evidence>
<dbReference type="AlphaFoldDB" id="A0A656Z065"/>
<dbReference type="CDD" id="cd22235">
    <property type="entry name" value="RHH_CopG_archaea"/>
    <property type="match status" value="1"/>
</dbReference>